<feature type="transmembrane region" description="Helical" evidence="1">
    <location>
        <begin position="255"/>
        <end position="275"/>
    </location>
</feature>
<gene>
    <name evidence="2" type="ORF">GCM10009544_17380</name>
</gene>
<accession>A0ABN0ZQ05</accession>
<feature type="transmembrane region" description="Helical" evidence="1">
    <location>
        <begin position="51"/>
        <end position="73"/>
    </location>
</feature>
<feature type="transmembrane region" description="Helical" evidence="1">
    <location>
        <begin position="22"/>
        <end position="39"/>
    </location>
</feature>
<feature type="transmembrane region" description="Helical" evidence="1">
    <location>
        <begin position="219"/>
        <end position="243"/>
    </location>
</feature>
<dbReference type="EMBL" id="BAAAHB010000012">
    <property type="protein sequence ID" value="GAA0455168.1"/>
    <property type="molecule type" value="Genomic_DNA"/>
</dbReference>
<sequence>MCPGYAFGYAAGGSWRGTAAEWTLAVAYALAALLAYVMLRMPGTRWPPPAAWGVALLALMSGFGFLFSPAHALDLLSRNQPPMDWAAWANSGVATLGAVLWACAALAHRRHRLAVCGHCGGLGHRTAVERHTRAGYLAVAGLVPYATLKTAWALGAHVGYNGHKQRPGMDEYYAGDALIRLYDHGVDITAVLALIGMLLALALTLPWGRRLPRWPLLGLGWTGAGALAPFGFYLLVYGALVWAGVVDNGMEAIDGWVVVVAYGGFSVYGLALGRATRAYQQATRRSCAHCPGDTTRTDLLSSTAS</sequence>
<feature type="transmembrane region" description="Helical" evidence="1">
    <location>
        <begin position="134"/>
        <end position="154"/>
    </location>
</feature>
<keyword evidence="1" id="KW-1133">Transmembrane helix</keyword>
<name>A0ABN0ZQ05_9ACTN</name>
<proteinExistence type="predicted"/>
<dbReference type="Proteomes" id="UP001499895">
    <property type="component" value="Unassembled WGS sequence"/>
</dbReference>
<evidence type="ECO:0000256" key="1">
    <source>
        <dbReference type="SAM" id="Phobius"/>
    </source>
</evidence>
<evidence type="ECO:0000313" key="3">
    <source>
        <dbReference type="Proteomes" id="UP001499895"/>
    </source>
</evidence>
<keyword evidence="1" id="KW-0812">Transmembrane</keyword>
<feature type="transmembrane region" description="Helical" evidence="1">
    <location>
        <begin position="188"/>
        <end position="207"/>
    </location>
</feature>
<comment type="caution">
    <text evidence="2">The sequence shown here is derived from an EMBL/GenBank/DDBJ whole genome shotgun (WGS) entry which is preliminary data.</text>
</comment>
<evidence type="ECO:0000313" key="2">
    <source>
        <dbReference type="EMBL" id="GAA0455168.1"/>
    </source>
</evidence>
<keyword evidence="1" id="KW-0472">Membrane</keyword>
<protein>
    <submittedName>
        <fullName evidence="2">Uncharacterized protein</fullName>
    </submittedName>
</protein>
<reference evidence="2 3" key="1">
    <citation type="journal article" date="2019" name="Int. J. Syst. Evol. Microbiol.">
        <title>The Global Catalogue of Microorganisms (GCM) 10K type strain sequencing project: providing services to taxonomists for standard genome sequencing and annotation.</title>
        <authorList>
            <consortium name="The Broad Institute Genomics Platform"/>
            <consortium name="The Broad Institute Genome Sequencing Center for Infectious Disease"/>
            <person name="Wu L."/>
            <person name="Ma J."/>
        </authorList>
    </citation>
    <scope>NUCLEOTIDE SEQUENCE [LARGE SCALE GENOMIC DNA]</scope>
    <source>
        <strain evidence="2 3">JCM 10649</strain>
    </source>
</reference>
<feature type="transmembrane region" description="Helical" evidence="1">
    <location>
        <begin position="85"/>
        <end position="107"/>
    </location>
</feature>
<keyword evidence="3" id="KW-1185">Reference proteome</keyword>
<organism evidence="2 3">
    <name type="scientific">Streptomyces stramineus</name>
    <dbReference type="NCBI Taxonomy" id="173861"/>
    <lineage>
        <taxon>Bacteria</taxon>
        <taxon>Bacillati</taxon>
        <taxon>Actinomycetota</taxon>
        <taxon>Actinomycetes</taxon>
        <taxon>Kitasatosporales</taxon>
        <taxon>Streptomycetaceae</taxon>
        <taxon>Streptomyces</taxon>
    </lineage>
</organism>